<proteinExistence type="predicted"/>
<feature type="region of interest" description="Disordered" evidence="1">
    <location>
        <begin position="52"/>
        <end position="86"/>
    </location>
</feature>
<organism evidence="2 3">
    <name type="scientific">Caballeronia mineralivorans PML1(12)</name>
    <dbReference type="NCBI Taxonomy" id="908627"/>
    <lineage>
        <taxon>Bacteria</taxon>
        <taxon>Pseudomonadati</taxon>
        <taxon>Pseudomonadota</taxon>
        <taxon>Betaproteobacteria</taxon>
        <taxon>Burkholderiales</taxon>
        <taxon>Burkholderiaceae</taxon>
        <taxon>Caballeronia</taxon>
    </lineage>
</organism>
<dbReference type="EMBL" id="AEJF01000051">
    <property type="protein sequence ID" value="KLU27191.1"/>
    <property type="molecule type" value="Genomic_DNA"/>
</dbReference>
<keyword evidence="3" id="KW-1185">Reference proteome</keyword>
<accession>A0A0J1D3E2</accession>
<gene>
    <name evidence="2" type="ORF">EOS_05765</name>
</gene>
<name>A0A0J1D3E2_9BURK</name>
<dbReference type="GO" id="GO:0006355">
    <property type="term" value="P:regulation of DNA-templated transcription"/>
    <property type="evidence" value="ECO:0007669"/>
    <property type="project" value="InterPro"/>
</dbReference>
<dbReference type="AlphaFoldDB" id="A0A0J1D3E2"/>
<dbReference type="SUPFAM" id="SSF47598">
    <property type="entry name" value="Ribbon-helix-helix"/>
    <property type="match status" value="1"/>
</dbReference>
<dbReference type="PATRIC" id="fig|908627.4.peg.1277"/>
<protein>
    <submittedName>
        <fullName evidence="2">Uncharacterized protein</fullName>
    </submittedName>
</protein>
<evidence type="ECO:0000256" key="1">
    <source>
        <dbReference type="SAM" id="MobiDB-lite"/>
    </source>
</evidence>
<comment type="caution">
    <text evidence="2">The sequence shown here is derived from an EMBL/GenBank/DDBJ whole genome shotgun (WGS) entry which is preliminary data.</text>
</comment>
<dbReference type="InterPro" id="IPR010985">
    <property type="entry name" value="Ribbon_hlx_hlx"/>
</dbReference>
<sequence length="86" mass="9222">MKTVKNAPTAFRFDTTVKTALALLADKEGRSMANMLEWLIRKQCEREGLGWPPAIEGTAAPAPARGGKVSAKPARKRAAVASTNKN</sequence>
<evidence type="ECO:0000313" key="2">
    <source>
        <dbReference type="EMBL" id="KLU27191.1"/>
    </source>
</evidence>
<evidence type="ECO:0000313" key="3">
    <source>
        <dbReference type="Proteomes" id="UP000035963"/>
    </source>
</evidence>
<reference evidence="2 3" key="1">
    <citation type="journal article" date="2015" name="Genome Announc.">
        <title>Draft Genome Sequence of Burkholderia sp. Strain PML1(12), an Ectomycorrhizosphere-Inhabiting Bacterium with Effective Mineral-Weathering Ability.</title>
        <authorList>
            <person name="Uroz S."/>
            <person name="Oger P."/>
        </authorList>
    </citation>
    <scope>NUCLEOTIDE SEQUENCE [LARGE SCALE GENOMIC DNA]</scope>
    <source>
        <strain evidence="3">PML1(12)</strain>
    </source>
</reference>
<dbReference type="Proteomes" id="UP000035963">
    <property type="component" value="Unassembled WGS sequence"/>
</dbReference>